<reference evidence="3" key="2">
    <citation type="submission" date="2024-04" db="EMBL/GenBank/DDBJ databases">
        <authorList>
            <person name="Chen Y."/>
            <person name="Shah S."/>
            <person name="Dougan E. K."/>
            <person name="Thang M."/>
            <person name="Chan C."/>
        </authorList>
    </citation>
    <scope>NUCLEOTIDE SEQUENCE [LARGE SCALE GENOMIC DNA]</scope>
</reference>
<accession>A0A9P1BME4</accession>
<keyword evidence="4" id="KW-1185">Reference proteome</keyword>
<dbReference type="EMBL" id="CAMXCT010000236">
    <property type="protein sequence ID" value="CAI3976003.1"/>
    <property type="molecule type" value="Genomic_DNA"/>
</dbReference>
<proteinExistence type="predicted"/>
<evidence type="ECO:0000313" key="3">
    <source>
        <dbReference type="EMBL" id="CAL1129378.1"/>
    </source>
</evidence>
<dbReference type="EMBL" id="CAMXCT030000236">
    <property type="protein sequence ID" value="CAL4763315.1"/>
    <property type="molecule type" value="Genomic_DNA"/>
</dbReference>
<evidence type="ECO:0000256" key="1">
    <source>
        <dbReference type="SAM" id="SignalP"/>
    </source>
</evidence>
<gene>
    <name evidence="2" type="ORF">C1SCF055_LOCUS4263</name>
</gene>
<feature type="chain" id="PRO_5043269594" evidence="1">
    <location>
        <begin position="22"/>
        <end position="254"/>
    </location>
</feature>
<evidence type="ECO:0000313" key="4">
    <source>
        <dbReference type="Proteomes" id="UP001152797"/>
    </source>
</evidence>
<comment type="caution">
    <text evidence="2">The sequence shown here is derived from an EMBL/GenBank/DDBJ whole genome shotgun (WGS) entry which is preliminary data.</text>
</comment>
<name>A0A9P1BME4_9DINO</name>
<keyword evidence="1" id="KW-0732">Signal</keyword>
<dbReference type="AlphaFoldDB" id="A0A9P1BME4"/>
<organism evidence="2">
    <name type="scientific">Cladocopium goreaui</name>
    <dbReference type="NCBI Taxonomy" id="2562237"/>
    <lineage>
        <taxon>Eukaryota</taxon>
        <taxon>Sar</taxon>
        <taxon>Alveolata</taxon>
        <taxon>Dinophyceae</taxon>
        <taxon>Suessiales</taxon>
        <taxon>Symbiodiniaceae</taxon>
        <taxon>Cladocopium</taxon>
    </lineage>
</organism>
<protein>
    <submittedName>
        <fullName evidence="2">Uncharacterized protein</fullName>
    </submittedName>
</protein>
<dbReference type="Proteomes" id="UP001152797">
    <property type="component" value="Unassembled WGS sequence"/>
</dbReference>
<dbReference type="EMBL" id="CAMXCT020000236">
    <property type="protein sequence ID" value="CAL1129378.1"/>
    <property type="molecule type" value="Genomic_DNA"/>
</dbReference>
<evidence type="ECO:0000313" key="2">
    <source>
        <dbReference type="EMBL" id="CAI3976003.1"/>
    </source>
</evidence>
<reference evidence="2" key="1">
    <citation type="submission" date="2022-10" db="EMBL/GenBank/DDBJ databases">
        <authorList>
            <person name="Chen Y."/>
            <person name="Dougan E. K."/>
            <person name="Chan C."/>
            <person name="Rhodes N."/>
            <person name="Thang M."/>
        </authorList>
    </citation>
    <scope>NUCLEOTIDE SEQUENCE</scope>
</reference>
<sequence length="254" mass="29262">MAAVTMAKVWLVLGLSSALRATQEGGEEISSAVRYTEEDVDCSSLKFVSSEPYDVSHIRKILTHYWETSIGFYDCEECDKNRWNCYWKYYTYFKKHNRFAVLQAHIDSKAKNDAMCATEGWQHWGEDDWRLTLSPKFCSPNSKFSSALREKMAKDARERCKATLCELAKSGEWKNTWFKSKKEAAIEMPWPAKMSSRKGLGFKDAFKEKCWHGPEEMPESLGYFQDFVKHYGMLSASETFNKKVGGCPTEDDCS</sequence>
<feature type="signal peptide" evidence="1">
    <location>
        <begin position="1"/>
        <end position="21"/>
    </location>
</feature>